<evidence type="ECO:0000256" key="4">
    <source>
        <dbReference type="ARBA" id="ARBA00022833"/>
    </source>
</evidence>
<proteinExistence type="predicted"/>
<dbReference type="InterPro" id="IPR036236">
    <property type="entry name" value="Znf_C2H2_sf"/>
</dbReference>
<dbReference type="GO" id="GO:0005634">
    <property type="term" value="C:nucleus"/>
    <property type="evidence" value="ECO:0007669"/>
    <property type="project" value="TreeGrafter"/>
</dbReference>
<keyword evidence="2" id="KW-0677">Repeat</keyword>
<feature type="domain" description="C2H2-type" evidence="7">
    <location>
        <begin position="397"/>
        <end position="424"/>
    </location>
</feature>
<evidence type="ECO:0000313" key="9">
    <source>
        <dbReference type="Proteomes" id="UP001165085"/>
    </source>
</evidence>
<dbReference type="InterPro" id="IPR019446">
    <property type="entry name" value="BMT5-like"/>
</dbReference>
<name>A0A9W7C9S3_9STRA</name>
<reference evidence="9" key="1">
    <citation type="journal article" date="2023" name="Commun. Biol.">
        <title>Genome analysis of Parmales, the sister group of diatoms, reveals the evolutionary specialization of diatoms from phago-mixotrophs to photoautotrophs.</title>
        <authorList>
            <person name="Ban H."/>
            <person name="Sato S."/>
            <person name="Yoshikawa S."/>
            <person name="Yamada K."/>
            <person name="Nakamura Y."/>
            <person name="Ichinomiya M."/>
            <person name="Sato N."/>
            <person name="Blanc-Mathieu R."/>
            <person name="Endo H."/>
            <person name="Kuwata A."/>
            <person name="Ogata H."/>
        </authorList>
    </citation>
    <scope>NUCLEOTIDE SEQUENCE [LARGE SCALE GENOMIC DNA]</scope>
    <source>
        <strain evidence="9">NIES 3701</strain>
    </source>
</reference>
<dbReference type="GO" id="GO:0070475">
    <property type="term" value="P:rRNA base methylation"/>
    <property type="evidence" value="ECO:0007669"/>
    <property type="project" value="InterPro"/>
</dbReference>
<dbReference type="OrthoDB" id="1095242at2759"/>
<dbReference type="GO" id="GO:0043565">
    <property type="term" value="F:sequence-specific DNA binding"/>
    <property type="evidence" value="ECO:0007669"/>
    <property type="project" value="TreeGrafter"/>
</dbReference>
<organism evidence="8 9">
    <name type="scientific">Triparma strigata</name>
    <dbReference type="NCBI Taxonomy" id="1606541"/>
    <lineage>
        <taxon>Eukaryota</taxon>
        <taxon>Sar</taxon>
        <taxon>Stramenopiles</taxon>
        <taxon>Ochrophyta</taxon>
        <taxon>Bolidophyceae</taxon>
        <taxon>Parmales</taxon>
        <taxon>Triparmaceae</taxon>
        <taxon>Triparma</taxon>
    </lineage>
</organism>
<dbReference type="EMBL" id="BRXY01000583">
    <property type="protein sequence ID" value="GMI01785.1"/>
    <property type="molecule type" value="Genomic_DNA"/>
</dbReference>
<dbReference type="GO" id="GO:0008270">
    <property type="term" value="F:zinc ion binding"/>
    <property type="evidence" value="ECO:0007669"/>
    <property type="project" value="UniProtKB-KW"/>
</dbReference>
<protein>
    <recommendedName>
        <fullName evidence="7">C2H2-type domain-containing protein</fullName>
    </recommendedName>
</protein>
<comment type="caution">
    <text evidence="8">The sequence shown here is derived from an EMBL/GenBank/DDBJ whole genome shotgun (WGS) entry which is preliminary data.</text>
</comment>
<evidence type="ECO:0000256" key="2">
    <source>
        <dbReference type="ARBA" id="ARBA00022737"/>
    </source>
</evidence>
<dbReference type="Proteomes" id="UP001165085">
    <property type="component" value="Unassembled WGS sequence"/>
</dbReference>
<dbReference type="Pfam" id="PF00096">
    <property type="entry name" value="zf-C2H2"/>
    <property type="match status" value="1"/>
</dbReference>
<dbReference type="GO" id="GO:0070042">
    <property type="term" value="F:rRNA (uridine-N3-)-methyltransferase activity"/>
    <property type="evidence" value="ECO:0007669"/>
    <property type="project" value="InterPro"/>
</dbReference>
<evidence type="ECO:0000259" key="7">
    <source>
        <dbReference type="PROSITE" id="PS50157"/>
    </source>
</evidence>
<evidence type="ECO:0000313" key="8">
    <source>
        <dbReference type="EMBL" id="GMI01785.1"/>
    </source>
</evidence>
<evidence type="ECO:0000256" key="3">
    <source>
        <dbReference type="ARBA" id="ARBA00022771"/>
    </source>
</evidence>
<evidence type="ECO:0000256" key="5">
    <source>
        <dbReference type="PROSITE-ProRule" id="PRU00042"/>
    </source>
</evidence>
<dbReference type="SMART" id="SM00355">
    <property type="entry name" value="ZnF_C2H2"/>
    <property type="match status" value="4"/>
</dbReference>
<keyword evidence="9" id="KW-1185">Reference proteome</keyword>
<dbReference type="AlphaFoldDB" id="A0A9W7C9S3"/>
<dbReference type="PROSITE" id="PS50157">
    <property type="entry name" value="ZINC_FINGER_C2H2_2"/>
    <property type="match status" value="2"/>
</dbReference>
<keyword evidence="4" id="KW-0862">Zinc</keyword>
<keyword evidence="1" id="KW-0479">Metal-binding</keyword>
<sequence length="427" mass="47301">MASPQFRASLLPHAPPPPRAPAPTSSPPSPPRPSTILIFGDADMSFSYDLCRFCSMLTSPPGPPGITVTAYDSEAVGVSKYATLAPHVKKILGLRVLSKKMSKKRKRDDKRLPLRLPVDVQVHHGVDCLDPPAAIASAQYSQIIFNHPHLGVESATSHTRFLHHFFHTVKTLNILHPQGSLLATFAGRSQADRWDVTSVARSHGFHLNSTKNFAPPYIDSQIFKTESTNAYATFRRGHSGKSFNTNDPSITLVFTLNSSLPVVDVPWMVESDATASTYECLECNKKFSEKRNLINHLKDSVICSSTTKSTALTCDVCGDGRTFVDLESLKKHVLQKHTSTNFKPSEYNIHLAADKNKAADTNTTAHGCEICGVKYSDEFTQEDHAREFKIDKDAARHECEKCGKTFREMRSLTQHKNLGKCRNPCII</sequence>
<feature type="compositionally biased region" description="Pro residues" evidence="6">
    <location>
        <begin position="13"/>
        <end position="33"/>
    </location>
</feature>
<dbReference type="SUPFAM" id="SSF57667">
    <property type="entry name" value="beta-beta-alpha zinc fingers"/>
    <property type="match status" value="1"/>
</dbReference>
<feature type="region of interest" description="Disordered" evidence="6">
    <location>
        <begin position="1"/>
        <end position="34"/>
    </location>
</feature>
<gene>
    <name evidence="8" type="ORF">TrST_g10415</name>
</gene>
<accession>A0A9W7C9S3</accession>
<keyword evidence="3 5" id="KW-0863">Zinc-finger</keyword>
<feature type="domain" description="C2H2-type" evidence="7">
    <location>
        <begin position="278"/>
        <end position="298"/>
    </location>
</feature>
<dbReference type="PANTHER" id="PTHR24408:SF58">
    <property type="entry name" value="TRANSCRIPTION FACTOR (TFIIIA), PUTATIVE (AFU_ORTHOLOGUE AFUA_1G05150)-RELATED"/>
    <property type="match status" value="1"/>
</dbReference>
<evidence type="ECO:0000256" key="6">
    <source>
        <dbReference type="SAM" id="MobiDB-lite"/>
    </source>
</evidence>
<dbReference type="GO" id="GO:0000981">
    <property type="term" value="F:DNA-binding transcription factor activity, RNA polymerase II-specific"/>
    <property type="evidence" value="ECO:0007669"/>
    <property type="project" value="TreeGrafter"/>
</dbReference>
<dbReference type="Gene3D" id="3.30.160.60">
    <property type="entry name" value="Classic Zinc Finger"/>
    <property type="match status" value="2"/>
</dbReference>
<dbReference type="PANTHER" id="PTHR24408">
    <property type="entry name" value="ZINC FINGER PROTEIN"/>
    <property type="match status" value="1"/>
</dbReference>
<evidence type="ECO:0000256" key="1">
    <source>
        <dbReference type="ARBA" id="ARBA00022723"/>
    </source>
</evidence>
<dbReference type="InterPro" id="IPR013087">
    <property type="entry name" value="Znf_C2H2_type"/>
</dbReference>
<dbReference type="Pfam" id="PF10354">
    <property type="entry name" value="BMT5-like"/>
    <property type="match status" value="1"/>
</dbReference>